<gene>
    <name evidence="1" type="ORF">AZE42_06464</name>
</gene>
<dbReference type="EMBL" id="LVVM01003923">
    <property type="protein sequence ID" value="OJA14035.1"/>
    <property type="molecule type" value="Genomic_DNA"/>
</dbReference>
<comment type="caution">
    <text evidence="1">The sequence shown here is derived from an EMBL/GenBank/DDBJ whole genome shotgun (WGS) entry which is preliminary data.</text>
</comment>
<organism evidence="1 2">
    <name type="scientific">Rhizopogon vesiculosus</name>
    <dbReference type="NCBI Taxonomy" id="180088"/>
    <lineage>
        <taxon>Eukaryota</taxon>
        <taxon>Fungi</taxon>
        <taxon>Dikarya</taxon>
        <taxon>Basidiomycota</taxon>
        <taxon>Agaricomycotina</taxon>
        <taxon>Agaricomycetes</taxon>
        <taxon>Agaricomycetidae</taxon>
        <taxon>Boletales</taxon>
        <taxon>Suillineae</taxon>
        <taxon>Rhizopogonaceae</taxon>
        <taxon>Rhizopogon</taxon>
    </lineage>
</organism>
<keyword evidence="2" id="KW-1185">Reference proteome</keyword>
<accession>A0A1J8Q238</accession>
<sequence>MHPPPPTTLEPSTDIIPDYLTCSADDEDFAEYESFFDKIPLQQLFHFADDSWVKFTEGFGMRSIGDELHFYELVDMDAEGEDDDQIFNDMMSTQ</sequence>
<dbReference type="Proteomes" id="UP000183567">
    <property type="component" value="Unassembled WGS sequence"/>
</dbReference>
<evidence type="ECO:0000313" key="2">
    <source>
        <dbReference type="Proteomes" id="UP000183567"/>
    </source>
</evidence>
<protein>
    <submittedName>
        <fullName evidence="1">Uncharacterized protein</fullName>
    </submittedName>
</protein>
<name>A0A1J8Q238_9AGAM</name>
<evidence type="ECO:0000313" key="1">
    <source>
        <dbReference type="EMBL" id="OJA14035.1"/>
    </source>
</evidence>
<dbReference type="OrthoDB" id="3270501at2759"/>
<reference evidence="1 2" key="1">
    <citation type="submission" date="2016-03" db="EMBL/GenBank/DDBJ databases">
        <title>Comparative genomics of the ectomycorrhizal sister species Rhizopogon vinicolor and Rhizopogon vesiculosus (Basidiomycota: Boletales) reveals a divergence of the mating type B locus.</title>
        <authorList>
            <person name="Mujic A.B."/>
            <person name="Kuo A."/>
            <person name="Tritt A."/>
            <person name="Lipzen A."/>
            <person name="Chen C."/>
            <person name="Johnson J."/>
            <person name="Sharma A."/>
            <person name="Barry K."/>
            <person name="Grigoriev I.V."/>
            <person name="Spatafora J.W."/>
        </authorList>
    </citation>
    <scope>NUCLEOTIDE SEQUENCE [LARGE SCALE GENOMIC DNA]</scope>
    <source>
        <strain evidence="1 2">AM-OR11-056</strain>
    </source>
</reference>
<proteinExistence type="predicted"/>
<dbReference type="AlphaFoldDB" id="A0A1J8Q238"/>